<reference evidence="1 2" key="1">
    <citation type="submission" date="2018-10" db="EMBL/GenBank/DDBJ databases">
        <title>A high-quality apple genome assembly.</title>
        <authorList>
            <person name="Hu J."/>
        </authorList>
    </citation>
    <scope>NUCLEOTIDE SEQUENCE [LARGE SCALE GENOMIC DNA]</scope>
    <source>
        <strain evidence="2">cv. HFTH1</strain>
        <tissue evidence="1">Young leaf</tissue>
    </source>
</reference>
<name>A0A498JV81_MALDO</name>
<comment type="caution">
    <text evidence="1">The sequence shown here is derived from an EMBL/GenBank/DDBJ whole genome shotgun (WGS) entry which is preliminary data.</text>
</comment>
<proteinExistence type="predicted"/>
<evidence type="ECO:0000313" key="2">
    <source>
        <dbReference type="Proteomes" id="UP000290289"/>
    </source>
</evidence>
<dbReference type="Proteomes" id="UP000290289">
    <property type="component" value="Chromosome 5"/>
</dbReference>
<evidence type="ECO:0008006" key="3">
    <source>
        <dbReference type="Google" id="ProtNLM"/>
    </source>
</evidence>
<accession>A0A498JV81</accession>
<dbReference type="EMBL" id="RDQH01000331">
    <property type="protein sequence ID" value="RXH98857.1"/>
    <property type="molecule type" value="Genomic_DNA"/>
</dbReference>
<evidence type="ECO:0000313" key="1">
    <source>
        <dbReference type="EMBL" id="RXH98857.1"/>
    </source>
</evidence>
<dbReference type="AlphaFoldDB" id="A0A498JV81"/>
<keyword evidence="2" id="KW-1185">Reference proteome</keyword>
<organism evidence="1 2">
    <name type="scientific">Malus domestica</name>
    <name type="common">Apple</name>
    <name type="synonym">Pyrus malus</name>
    <dbReference type="NCBI Taxonomy" id="3750"/>
    <lineage>
        <taxon>Eukaryota</taxon>
        <taxon>Viridiplantae</taxon>
        <taxon>Streptophyta</taxon>
        <taxon>Embryophyta</taxon>
        <taxon>Tracheophyta</taxon>
        <taxon>Spermatophyta</taxon>
        <taxon>Magnoliopsida</taxon>
        <taxon>eudicotyledons</taxon>
        <taxon>Gunneridae</taxon>
        <taxon>Pentapetalae</taxon>
        <taxon>rosids</taxon>
        <taxon>fabids</taxon>
        <taxon>Rosales</taxon>
        <taxon>Rosaceae</taxon>
        <taxon>Amygdaloideae</taxon>
        <taxon>Maleae</taxon>
        <taxon>Malus</taxon>
    </lineage>
</organism>
<protein>
    <recommendedName>
        <fullName evidence="3">Protein kinase domain-containing protein</fullName>
    </recommendedName>
</protein>
<gene>
    <name evidence="1" type="ORF">DVH24_011182</name>
</gene>
<sequence length="84" mass="9135">MVRLEPGARVNGGGVPGGDLVGWLDGFVSLQVRNKARRCAEQWREAAALRFGLFQAKRACYSGLEPQLIHNNVKSSNVLLDRGG</sequence>